<sequence>MNEPAPHSPDAMPSDAPHEGAAVVPQAAAGASRALWRQPWFWLTLASGLALASSFFLWQKVSGMAEQLARQSAEATAQSIEARTLARQALDQARDAASRQAVLEARLAEVSLQRSQIEELLQTLSRSRDENLIVDIEAAIRLGQQQAELTGSPQPLLAQLKSAEQRLARVAQPRLAPLQRALARDIDRIRSANLPDTPALLVKLDELVRLVDEIPLAADPPPRSQGRAPADAPPLRAEDPLWQRWLARVWQPFQGLVRVSRIPQPEAALLSPEQGFFLRENLKLRIINARLGLLARQHAAARADLAAAADLINRYFDPASKKTQLAATLLQQIQSQMRSAELPRVDETLAALAAAAGATR</sequence>
<evidence type="ECO:0000313" key="3">
    <source>
        <dbReference type="Proteomes" id="UP000272193"/>
    </source>
</evidence>
<accession>A0A3N4UH92</accession>
<dbReference type="InterPro" id="IPR007470">
    <property type="entry name" value="HemX"/>
</dbReference>
<gene>
    <name evidence="2" type="ORF">EDC62_2348</name>
</gene>
<keyword evidence="2" id="KW-0489">Methyltransferase</keyword>
<feature type="region of interest" description="Disordered" evidence="1">
    <location>
        <begin position="1"/>
        <end position="24"/>
    </location>
</feature>
<dbReference type="EMBL" id="RKQL01000006">
    <property type="protein sequence ID" value="RPE64527.1"/>
    <property type="molecule type" value="Genomic_DNA"/>
</dbReference>
<organism evidence="2 3">
    <name type="scientific">Tibeticola sediminis</name>
    <dbReference type="NCBI Taxonomy" id="1917811"/>
    <lineage>
        <taxon>Bacteria</taxon>
        <taxon>Pseudomonadati</taxon>
        <taxon>Pseudomonadota</taxon>
        <taxon>Betaproteobacteria</taxon>
        <taxon>Burkholderiales</taxon>
        <taxon>Comamonadaceae</taxon>
        <taxon>Tibeticola</taxon>
    </lineage>
</organism>
<name>A0A3N4UH92_9BURK</name>
<dbReference type="AlphaFoldDB" id="A0A3N4UH92"/>
<comment type="caution">
    <text evidence="2">The sequence shown here is derived from an EMBL/GenBank/DDBJ whole genome shotgun (WGS) entry which is preliminary data.</text>
</comment>
<dbReference type="RefSeq" id="WP_124223960.1">
    <property type="nucleotide sequence ID" value="NZ_RKQL01000006.1"/>
</dbReference>
<reference evidence="2 3" key="1">
    <citation type="submission" date="2018-11" db="EMBL/GenBank/DDBJ databases">
        <title>Genomic Encyclopedia of Type Strains, Phase IV (KMG-IV): sequencing the most valuable type-strain genomes for metagenomic binning, comparative biology and taxonomic classification.</title>
        <authorList>
            <person name="Goeker M."/>
        </authorList>
    </citation>
    <scope>NUCLEOTIDE SEQUENCE [LARGE SCALE GENOMIC DNA]</scope>
    <source>
        <strain evidence="2 3">DSM 101684</strain>
    </source>
</reference>
<dbReference type="Pfam" id="PF04375">
    <property type="entry name" value="HemX"/>
    <property type="match status" value="1"/>
</dbReference>
<evidence type="ECO:0000256" key="1">
    <source>
        <dbReference type="SAM" id="MobiDB-lite"/>
    </source>
</evidence>
<dbReference type="GO" id="GO:0032259">
    <property type="term" value="P:methylation"/>
    <property type="evidence" value="ECO:0007669"/>
    <property type="project" value="UniProtKB-KW"/>
</dbReference>
<keyword evidence="3" id="KW-1185">Reference proteome</keyword>
<dbReference type="PANTHER" id="PTHR38043">
    <property type="entry name" value="PROTEIN HEMX"/>
    <property type="match status" value="1"/>
</dbReference>
<protein>
    <submittedName>
        <fullName evidence="2">Uroporphyrin-3 C-methyltransferase</fullName>
    </submittedName>
</protein>
<keyword evidence="2" id="KW-0808">Transferase</keyword>
<dbReference type="PANTHER" id="PTHR38043:SF1">
    <property type="entry name" value="PROTEIN HEMX"/>
    <property type="match status" value="1"/>
</dbReference>
<evidence type="ECO:0000313" key="2">
    <source>
        <dbReference type="EMBL" id="RPE64527.1"/>
    </source>
</evidence>
<dbReference type="Proteomes" id="UP000272193">
    <property type="component" value="Unassembled WGS sequence"/>
</dbReference>
<dbReference type="GO" id="GO:0008168">
    <property type="term" value="F:methyltransferase activity"/>
    <property type="evidence" value="ECO:0007669"/>
    <property type="project" value="UniProtKB-KW"/>
</dbReference>
<proteinExistence type="predicted"/>
<dbReference type="OrthoDB" id="9787650at2"/>